<dbReference type="InterPro" id="IPR008971">
    <property type="entry name" value="HSP40/DnaJ_pept-bd"/>
</dbReference>
<dbReference type="Gene3D" id="2.60.260.20">
    <property type="entry name" value="Urease metallochaperone UreE, N-terminal domain"/>
    <property type="match status" value="2"/>
</dbReference>
<dbReference type="Pfam" id="PF01556">
    <property type="entry name" value="DnaJ_C"/>
    <property type="match status" value="1"/>
</dbReference>
<dbReference type="GO" id="GO:0051082">
    <property type="term" value="F:unfolded protein binding"/>
    <property type="evidence" value="ECO:0007669"/>
    <property type="project" value="InterPro"/>
</dbReference>
<dbReference type="GO" id="GO:0008270">
    <property type="term" value="F:zinc ion binding"/>
    <property type="evidence" value="ECO:0007669"/>
    <property type="project" value="UniProtKB-KW"/>
</dbReference>
<dbReference type="GO" id="GO:0042026">
    <property type="term" value="P:protein refolding"/>
    <property type="evidence" value="ECO:0007669"/>
    <property type="project" value="TreeGrafter"/>
</dbReference>
<evidence type="ECO:0000259" key="5">
    <source>
        <dbReference type="Pfam" id="PF01556"/>
    </source>
</evidence>
<dbReference type="FunFam" id="2.60.260.20:FF:000009">
    <property type="entry name" value="Putative Mitochondrial DnaJ chaperone"/>
    <property type="match status" value="1"/>
</dbReference>
<keyword evidence="2" id="KW-0677">Repeat</keyword>
<dbReference type="AlphaFoldDB" id="A0A061RRM3"/>
<sequence>MTRSAARTWSAWRARAGARARGRLAALAALAASAGRARRSRSYFFGGHPFGEPLSRRGRDYKADLRISFMEAVKGTKRTLDFRTSNGPPKKIPVDIPPGVEDGLQLHIAGQGGPARERGGKPGNLFVEIHVDEHPVFKRHGPNILIEVEVGVVDAILGKMMLVPTVDGDVELRLRPGTQAGDQLVLSGRGVPRLGQGGTSQGRGDQIVVVRLVTPEKITARQRQLLQDFLAEDPPK</sequence>
<evidence type="ECO:0000256" key="1">
    <source>
        <dbReference type="ARBA" id="ARBA00022723"/>
    </source>
</evidence>
<accession>A0A061RRM3</accession>
<keyword evidence="1" id="KW-0479">Metal-binding</keyword>
<evidence type="ECO:0000256" key="2">
    <source>
        <dbReference type="ARBA" id="ARBA00022737"/>
    </source>
</evidence>
<reference evidence="6" key="1">
    <citation type="submission" date="2014-05" db="EMBL/GenBank/DDBJ databases">
        <title>The transcriptome of the halophilic microalga Tetraselmis sp. GSL018 isolated from the Great Salt Lake, Utah.</title>
        <authorList>
            <person name="Jinkerson R.E."/>
            <person name="D'Adamo S."/>
            <person name="Posewitz M.C."/>
        </authorList>
    </citation>
    <scope>NUCLEOTIDE SEQUENCE</scope>
    <source>
        <strain evidence="6">GSL018</strain>
    </source>
</reference>
<evidence type="ECO:0000313" key="6">
    <source>
        <dbReference type="EMBL" id="JAC73171.1"/>
    </source>
</evidence>
<dbReference type="PANTHER" id="PTHR43096">
    <property type="entry name" value="DNAJ HOMOLOG 1, MITOCHONDRIAL-RELATED"/>
    <property type="match status" value="1"/>
</dbReference>
<dbReference type="InterPro" id="IPR002939">
    <property type="entry name" value="DnaJ_C"/>
</dbReference>
<dbReference type="PANTHER" id="PTHR43096:SF10">
    <property type="entry name" value="CHAPERONE PROTEIN DNAJ A6, CHLOROPLASTIC"/>
    <property type="match status" value="1"/>
</dbReference>
<dbReference type="FunFam" id="2.60.260.20:FF:000005">
    <property type="entry name" value="Chaperone protein dnaJ 1, mitochondrial"/>
    <property type="match status" value="1"/>
</dbReference>
<evidence type="ECO:0000256" key="4">
    <source>
        <dbReference type="ARBA" id="ARBA00022833"/>
    </source>
</evidence>
<keyword evidence="4" id="KW-0862">Zinc</keyword>
<dbReference type="GO" id="GO:0005737">
    <property type="term" value="C:cytoplasm"/>
    <property type="evidence" value="ECO:0007669"/>
    <property type="project" value="TreeGrafter"/>
</dbReference>
<gene>
    <name evidence="6" type="ORF">TSPGSL018_29548</name>
</gene>
<keyword evidence="3" id="KW-0863">Zinc-finger</keyword>
<protein>
    <submittedName>
        <fullName evidence="6">Molecular chaperone</fullName>
    </submittedName>
</protein>
<dbReference type="EMBL" id="GBEZ01012748">
    <property type="protein sequence ID" value="JAC73171.1"/>
    <property type="molecule type" value="Transcribed_RNA"/>
</dbReference>
<name>A0A061RRM3_9CHLO</name>
<organism evidence="6">
    <name type="scientific">Tetraselmis sp. GSL018</name>
    <dbReference type="NCBI Taxonomy" id="582737"/>
    <lineage>
        <taxon>Eukaryota</taxon>
        <taxon>Viridiplantae</taxon>
        <taxon>Chlorophyta</taxon>
        <taxon>core chlorophytes</taxon>
        <taxon>Chlorodendrophyceae</taxon>
        <taxon>Chlorodendrales</taxon>
        <taxon>Chlorodendraceae</taxon>
        <taxon>Tetraselmis</taxon>
    </lineage>
</organism>
<feature type="domain" description="Chaperone DnaJ C-terminal" evidence="5">
    <location>
        <begin position="62"/>
        <end position="215"/>
    </location>
</feature>
<dbReference type="CDD" id="cd10747">
    <property type="entry name" value="DnaJ_C"/>
    <property type="match status" value="1"/>
</dbReference>
<proteinExistence type="predicted"/>
<dbReference type="SUPFAM" id="SSF49493">
    <property type="entry name" value="HSP40/DnaJ peptide-binding domain"/>
    <property type="match status" value="2"/>
</dbReference>
<evidence type="ECO:0000256" key="3">
    <source>
        <dbReference type="ARBA" id="ARBA00022771"/>
    </source>
</evidence>